<reference evidence="1 3" key="2">
    <citation type="submission" date="2015-09" db="EMBL/GenBank/DDBJ databases">
        <authorList>
            <person name="Rodrigo-Torres L."/>
            <person name="Arahal D.R."/>
        </authorList>
    </citation>
    <scope>NUCLEOTIDE SEQUENCE [LARGE SCALE GENOMIC DNA]</scope>
    <source>
        <strain evidence="1 3">CECT 5118</strain>
    </source>
</reference>
<dbReference type="OrthoDB" id="7658483at2"/>
<accession>A0A0P1FLR0</accession>
<sequence>MTRRNWHILTDGDALVLARRVPVRMDFAATADFPACNRLLLAQQIRQDIWRRLQRLKGYAPVVRIQSDGNRLQVTAGGQVDGAIPSDLSDQVAEILNTPALRQRWIAHAARTREGQRHV</sequence>
<evidence type="ECO:0000313" key="2">
    <source>
        <dbReference type="EMBL" id="CUH73702.1"/>
    </source>
</evidence>
<name>A0A0P1FLR0_9RHOB</name>
<dbReference type="EMBL" id="CYSB01000038">
    <property type="protein sequence ID" value="CUH69095.1"/>
    <property type="molecule type" value="Genomic_DNA"/>
</dbReference>
<evidence type="ECO:0000313" key="1">
    <source>
        <dbReference type="EMBL" id="CUH69095.1"/>
    </source>
</evidence>
<dbReference type="Proteomes" id="UP000051086">
    <property type="component" value="Unassembled WGS sequence"/>
</dbReference>
<dbReference type="EMBL" id="CYSC01000041">
    <property type="protein sequence ID" value="CUH73702.1"/>
    <property type="molecule type" value="Genomic_DNA"/>
</dbReference>
<keyword evidence="3" id="KW-1185">Reference proteome</keyword>
<dbReference type="RefSeq" id="WP_058244835.1">
    <property type="nucleotide sequence ID" value="NZ_CYSB01000038.1"/>
</dbReference>
<proteinExistence type="predicted"/>
<dbReference type="AlphaFoldDB" id="A0A0P1FLR0"/>
<reference evidence="2 4" key="1">
    <citation type="submission" date="2015-09" db="EMBL/GenBank/DDBJ databases">
        <authorList>
            <consortium name="Swine Surveillance"/>
        </authorList>
    </citation>
    <scope>NUCLEOTIDE SEQUENCE [LARGE SCALE GENOMIC DNA]</scope>
    <source>
        <strain evidence="2 4">5120</strain>
    </source>
</reference>
<organism evidence="2 4">
    <name type="scientific">Thalassovita autumnalis</name>
    <dbReference type="NCBI Taxonomy" id="2072972"/>
    <lineage>
        <taxon>Bacteria</taxon>
        <taxon>Pseudomonadati</taxon>
        <taxon>Pseudomonadota</taxon>
        <taxon>Alphaproteobacteria</taxon>
        <taxon>Rhodobacterales</taxon>
        <taxon>Roseobacteraceae</taxon>
        <taxon>Thalassovita</taxon>
    </lineage>
</organism>
<evidence type="ECO:0000313" key="4">
    <source>
        <dbReference type="Proteomes" id="UP000051887"/>
    </source>
</evidence>
<dbReference type="Proteomes" id="UP000051887">
    <property type="component" value="Unassembled WGS sequence"/>
</dbReference>
<evidence type="ECO:0000313" key="3">
    <source>
        <dbReference type="Proteomes" id="UP000051086"/>
    </source>
</evidence>
<gene>
    <name evidence="1" type="ORF">TL5118_03054</name>
    <name evidence="2" type="ORF">TL5120_03514</name>
</gene>
<protein>
    <submittedName>
        <fullName evidence="2">Uncharacterized protein</fullName>
    </submittedName>
</protein>